<feature type="chain" id="PRO_5045812111" evidence="1">
    <location>
        <begin position="28"/>
        <end position="167"/>
    </location>
</feature>
<name>A0ABW5IEC3_9PSEU</name>
<comment type="caution">
    <text evidence="2">The sequence shown here is derived from an EMBL/GenBank/DDBJ whole genome shotgun (WGS) entry which is preliminary data.</text>
</comment>
<keyword evidence="3" id="KW-1185">Reference proteome</keyword>
<keyword evidence="1" id="KW-0732">Signal</keyword>
<reference evidence="3" key="1">
    <citation type="journal article" date="2019" name="Int. J. Syst. Evol. Microbiol.">
        <title>The Global Catalogue of Microorganisms (GCM) 10K type strain sequencing project: providing services to taxonomists for standard genome sequencing and annotation.</title>
        <authorList>
            <consortium name="The Broad Institute Genomics Platform"/>
            <consortium name="The Broad Institute Genome Sequencing Center for Infectious Disease"/>
            <person name="Wu L."/>
            <person name="Ma J."/>
        </authorList>
    </citation>
    <scope>NUCLEOTIDE SEQUENCE [LARGE SCALE GENOMIC DNA]</scope>
    <source>
        <strain evidence="3">CGMCC 4.7638</strain>
    </source>
</reference>
<organism evidence="2 3">
    <name type="scientific">Amycolatopsis albidoflavus</name>
    <dbReference type="NCBI Taxonomy" id="102226"/>
    <lineage>
        <taxon>Bacteria</taxon>
        <taxon>Bacillati</taxon>
        <taxon>Actinomycetota</taxon>
        <taxon>Actinomycetes</taxon>
        <taxon>Pseudonocardiales</taxon>
        <taxon>Pseudonocardiaceae</taxon>
        <taxon>Amycolatopsis</taxon>
    </lineage>
</organism>
<evidence type="ECO:0000313" key="3">
    <source>
        <dbReference type="Proteomes" id="UP001597542"/>
    </source>
</evidence>
<dbReference type="EMBL" id="JBHUKQ010000033">
    <property type="protein sequence ID" value="MFD2487774.1"/>
    <property type="molecule type" value="Genomic_DNA"/>
</dbReference>
<evidence type="ECO:0000313" key="2">
    <source>
        <dbReference type="EMBL" id="MFD2487774.1"/>
    </source>
</evidence>
<gene>
    <name evidence="2" type="ORF">ACFSUT_46390</name>
</gene>
<proteinExistence type="predicted"/>
<sequence length="167" mass="16669">MRLSQKAGMVASALTLTTGLATSTAVAAPSAASAATRPSIASVSFSGSGGSGVASPTITLTGSGFGAAPPPSTPDNVTSCGTYTNNGFVFGNQFHFLDDNNFEAGASNPDGSANCIGIIPLSWNDSQVVLRFGNAYGTFAHWYLSNGDGYAISAKDGLFGGTVSGLN</sequence>
<feature type="signal peptide" evidence="1">
    <location>
        <begin position="1"/>
        <end position="27"/>
    </location>
</feature>
<accession>A0ABW5IEC3</accession>
<dbReference type="RefSeq" id="WP_344264185.1">
    <property type="nucleotide sequence ID" value="NZ_BAAAHV010000001.1"/>
</dbReference>
<protein>
    <submittedName>
        <fullName evidence="2">Uncharacterized protein</fullName>
    </submittedName>
</protein>
<evidence type="ECO:0000256" key="1">
    <source>
        <dbReference type="SAM" id="SignalP"/>
    </source>
</evidence>
<dbReference type="Proteomes" id="UP001597542">
    <property type="component" value="Unassembled WGS sequence"/>
</dbReference>